<dbReference type="GO" id="GO:0072534">
    <property type="term" value="C:perineuronal net"/>
    <property type="evidence" value="ECO:0007669"/>
    <property type="project" value="TreeGrafter"/>
</dbReference>
<keyword evidence="4" id="KW-0677">Repeat</keyword>
<dbReference type="GO" id="GO:0001501">
    <property type="term" value="P:skeletal system development"/>
    <property type="evidence" value="ECO:0007669"/>
    <property type="project" value="TreeGrafter"/>
</dbReference>
<dbReference type="Gene3D" id="2.10.25.10">
    <property type="entry name" value="Laminin"/>
    <property type="match status" value="1"/>
</dbReference>
<organism evidence="12 13">
    <name type="scientific">Triplophysa rosa</name>
    <name type="common">Cave loach</name>
    <dbReference type="NCBI Taxonomy" id="992332"/>
    <lineage>
        <taxon>Eukaryota</taxon>
        <taxon>Metazoa</taxon>
        <taxon>Chordata</taxon>
        <taxon>Craniata</taxon>
        <taxon>Vertebrata</taxon>
        <taxon>Euteleostomi</taxon>
        <taxon>Actinopterygii</taxon>
        <taxon>Neopterygii</taxon>
        <taxon>Teleostei</taxon>
        <taxon>Ostariophysi</taxon>
        <taxon>Cypriniformes</taxon>
        <taxon>Nemacheilidae</taxon>
        <taxon>Triplophysa</taxon>
    </lineage>
</organism>
<dbReference type="GO" id="GO:0010001">
    <property type="term" value="P:glial cell differentiation"/>
    <property type="evidence" value="ECO:0007669"/>
    <property type="project" value="TreeGrafter"/>
</dbReference>
<dbReference type="PANTHER" id="PTHR22804:SF42">
    <property type="entry name" value="AGGRECAN CORE PROTEIN"/>
    <property type="match status" value="1"/>
</dbReference>
<reference evidence="12" key="1">
    <citation type="submission" date="2021-02" db="EMBL/GenBank/DDBJ databases">
        <title>Comparative genomics reveals that relaxation of natural selection precedes convergent phenotypic evolution of cavefish.</title>
        <authorList>
            <person name="Peng Z."/>
        </authorList>
    </citation>
    <scope>NUCLEOTIDE SEQUENCE</scope>
    <source>
        <tissue evidence="12">Muscle</tissue>
    </source>
</reference>
<gene>
    <name evidence="12" type="ORF">IRJ41_022281</name>
</gene>
<dbReference type="PROSITE" id="PS00615">
    <property type="entry name" value="C_TYPE_LECTIN_1"/>
    <property type="match status" value="1"/>
</dbReference>
<evidence type="ECO:0000259" key="11">
    <source>
        <dbReference type="PROSITE" id="PS50923"/>
    </source>
</evidence>
<evidence type="ECO:0000256" key="2">
    <source>
        <dbReference type="ARBA" id="ARBA00022525"/>
    </source>
</evidence>
<dbReference type="EMBL" id="JAFHDT010000003">
    <property type="protein sequence ID" value="KAI7812007.1"/>
    <property type="molecule type" value="Genomic_DNA"/>
</dbReference>
<feature type="disulfide bond" evidence="8">
    <location>
        <begin position="251"/>
        <end position="294"/>
    </location>
</feature>
<keyword evidence="5 7" id="KW-1015">Disulfide bond</keyword>
<feature type="domain" description="Sushi" evidence="11">
    <location>
        <begin position="249"/>
        <end position="309"/>
    </location>
</feature>
<evidence type="ECO:0000259" key="10">
    <source>
        <dbReference type="PROSITE" id="PS50041"/>
    </source>
</evidence>
<dbReference type="CDD" id="cd00033">
    <property type="entry name" value="CCP"/>
    <property type="match status" value="1"/>
</dbReference>
<evidence type="ECO:0000313" key="12">
    <source>
        <dbReference type="EMBL" id="KAI7812007.1"/>
    </source>
</evidence>
<dbReference type="Pfam" id="PF00059">
    <property type="entry name" value="Lectin_C"/>
    <property type="match status" value="1"/>
</dbReference>
<feature type="domain" description="EGF-like" evidence="9">
    <location>
        <begin position="83"/>
        <end position="118"/>
    </location>
</feature>
<dbReference type="GO" id="GO:0005615">
    <property type="term" value="C:extracellular space"/>
    <property type="evidence" value="ECO:0007669"/>
    <property type="project" value="TreeGrafter"/>
</dbReference>
<keyword evidence="8" id="KW-0768">Sushi</keyword>
<dbReference type="InterPro" id="IPR016186">
    <property type="entry name" value="C-type_lectin-like/link_sf"/>
</dbReference>
<evidence type="ECO:0000256" key="7">
    <source>
        <dbReference type="PROSITE-ProRule" id="PRU00076"/>
    </source>
</evidence>
<comment type="subcellular location">
    <subcellularLocation>
        <location evidence="1">Secreted</location>
    </subcellularLocation>
</comment>
<accession>A0A9W8C9W6</accession>
<dbReference type="PANTHER" id="PTHR22804">
    <property type="entry name" value="AGGRECAN/VERSICAN PROTEOGLYCAN"/>
    <property type="match status" value="1"/>
</dbReference>
<dbReference type="PROSITE" id="PS50041">
    <property type="entry name" value="C_TYPE_LECTIN_2"/>
    <property type="match status" value="1"/>
</dbReference>
<dbReference type="InterPro" id="IPR050691">
    <property type="entry name" value="Hyaluronan_bind_Proteoglycan"/>
</dbReference>
<dbReference type="GO" id="GO:0007417">
    <property type="term" value="P:central nervous system development"/>
    <property type="evidence" value="ECO:0007669"/>
    <property type="project" value="TreeGrafter"/>
</dbReference>
<dbReference type="AlphaFoldDB" id="A0A9W8C9W6"/>
<comment type="caution">
    <text evidence="7">Lacks conserved residue(s) required for the propagation of feature annotation.</text>
</comment>
<dbReference type="Gene3D" id="2.10.70.10">
    <property type="entry name" value="Complement Module, domain 1"/>
    <property type="match status" value="1"/>
</dbReference>
<keyword evidence="6" id="KW-0325">Glycoprotein</keyword>
<evidence type="ECO:0000313" key="13">
    <source>
        <dbReference type="Proteomes" id="UP001059041"/>
    </source>
</evidence>
<dbReference type="InterPro" id="IPR035976">
    <property type="entry name" value="Sushi/SCR/CCP_sf"/>
</dbReference>
<evidence type="ECO:0000256" key="3">
    <source>
        <dbReference type="ARBA" id="ARBA00022729"/>
    </source>
</evidence>
<dbReference type="PROSITE" id="PS01186">
    <property type="entry name" value="EGF_2"/>
    <property type="match status" value="1"/>
</dbReference>
<keyword evidence="7" id="KW-0245">EGF-like domain</keyword>
<evidence type="ECO:0000256" key="5">
    <source>
        <dbReference type="ARBA" id="ARBA00023157"/>
    </source>
</evidence>
<evidence type="ECO:0000259" key="9">
    <source>
        <dbReference type="PROSITE" id="PS50026"/>
    </source>
</evidence>
<dbReference type="InterPro" id="IPR001304">
    <property type="entry name" value="C-type_lectin-like"/>
</dbReference>
<feature type="disulfide bond" evidence="8">
    <location>
        <begin position="280"/>
        <end position="307"/>
    </location>
</feature>
<dbReference type="Proteomes" id="UP001059041">
    <property type="component" value="Linkage Group LG3"/>
</dbReference>
<evidence type="ECO:0000256" key="4">
    <source>
        <dbReference type="ARBA" id="ARBA00022737"/>
    </source>
</evidence>
<feature type="disulfide bond" evidence="7">
    <location>
        <begin position="87"/>
        <end position="97"/>
    </location>
</feature>
<dbReference type="SMART" id="SM00034">
    <property type="entry name" value="CLECT"/>
    <property type="match status" value="1"/>
</dbReference>
<keyword evidence="13" id="KW-1185">Reference proteome</keyword>
<name>A0A9W8C9W6_TRIRA</name>
<dbReference type="InterPro" id="IPR018378">
    <property type="entry name" value="C-type_lectin_CS"/>
</dbReference>
<dbReference type="InterPro" id="IPR000742">
    <property type="entry name" value="EGF"/>
</dbReference>
<evidence type="ECO:0000256" key="1">
    <source>
        <dbReference type="ARBA" id="ARBA00004613"/>
    </source>
</evidence>
<protein>
    <submittedName>
        <fullName evidence="12">Aggrecan core protein</fullName>
    </submittedName>
</protein>
<dbReference type="SMART" id="SM00032">
    <property type="entry name" value="CCP"/>
    <property type="match status" value="1"/>
</dbReference>
<evidence type="ECO:0000256" key="6">
    <source>
        <dbReference type="ARBA" id="ARBA00023180"/>
    </source>
</evidence>
<dbReference type="InterPro" id="IPR000436">
    <property type="entry name" value="Sushi_SCR_CCP_dom"/>
</dbReference>
<keyword evidence="3" id="KW-0732">Signal</keyword>
<dbReference type="SUPFAM" id="SSF57196">
    <property type="entry name" value="EGF/Laminin"/>
    <property type="match status" value="1"/>
</dbReference>
<feature type="disulfide bond" evidence="7">
    <location>
        <begin position="108"/>
        <end position="117"/>
    </location>
</feature>
<keyword evidence="2" id="KW-0964">Secreted</keyword>
<dbReference type="Pfam" id="PF00084">
    <property type="entry name" value="Sushi"/>
    <property type="match status" value="1"/>
</dbReference>
<dbReference type="InterPro" id="IPR016187">
    <property type="entry name" value="CTDL_fold"/>
</dbReference>
<dbReference type="FunFam" id="2.10.70.10:FF:000003">
    <property type="entry name" value="Versican core protein"/>
    <property type="match status" value="1"/>
</dbReference>
<dbReference type="PROSITE" id="PS50923">
    <property type="entry name" value="SUSHI"/>
    <property type="match status" value="1"/>
</dbReference>
<dbReference type="PROSITE" id="PS50026">
    <property type="entry name" value="EGF_3"/>
    <property type="match status" value="1"/>
</dbReference>
<feature type="domain" description="C-type lectin" evidence="10">
    <location>
        <begin position="131"/>
        <end position="245"/>
    </location>
</feature>
<dbReference type="SUPFAM" id="SSF57535">
    <property type="entry name" value="Complement control module/SCR domain"/>
    <property type="match status" value="1"/>
</dbReference>
<proteinExistence type="predicted"/>
<dbReference type="FunFam" id="3.10.100.10:FF:000003">
    <property type="entry name" value="Versican core protein"/>
    <property type="match status" value="1"/>
</dbReference>
<evidence type="ECO:0000256" key="8">
    <source>
        <dbReference type="PROSITE-ProRule" id="PRU00302"/>
    </source>
</evidence>
<dbReference type="SUPFAM" id="SSF56436">
    <property type="entry name" value="C-type lectin-like"/>
    <property type="match status" value="1"/>
</dbReference>
<dbReference type="GO" id="GO:0045202">
    <property type="term" value="C:synapse"/>
    <property type="evidence" value="ECO:0007669"/>
    <property type="project" value="TreeGrafter"/>
</dbReference>
<dbReference type="GO" id="GO:0002052">
    <property type="term" value="P:positive regulation of neuroblast proliferation"/>
    <property type="evidence" value="ECO:0007669"/>
    <property type="project" value="TreeGrafter"/>
</dbReference>
<sequence length="337" mass="38133">MRSLSLSLGLQLEQNKAVDLWSGTDDLLAEEIGQLSSTTEAFDATDLSPVETTVSTISDFITSPSVSLQTPESIEEPTVTDAFANPCEPNPCGDGSCSIQHGIVVCQCPPGFSRENCSISIRGCAEGWMEFMGSCYIHYDERETWAGADQRCQELNSHLVSITSQQEQDFVRTQAYNYQWIGLSDKEAENEFNWTDGSILKYKNWRPNQPDNYFSTGEDCVVMIWHEDGQWNDVPCNYHLPFTCKTGPVTCSSPPEVRNARVVGSRKERYTVNSIIRYKCDSGFTQRHLSVVRCMAEGQWEQPHVECIEGKTINRLRKRSLKTRPKAVKSRTWRKIL</sequence>
<comment type="caution">
    <text evidence="12">The sequence shown here is derived from an EMBL/GenBank/DDBJ whole genome shotgun (WGS) entry which is preliminary data.</text>
</comment>
<dbReference type="Gene3D" id="3.10.100.10">
    <property type="entry name" value="Mannose-Binding Protein A, subunit A"/>
    <property type="match status" value="1"/>
</dbReference>